<evidence type="ECO:0000313" key="2">
    <source>
        <dbReference type="EMBL" id="MFC4129283.1"/>
    </source>
</evidence>
<sequence length="64" mass="6676">MRTQFMARCVLAGIAARRRVADRGATAVEYALFMALVAAVIVGAVAAFGQSIIGLFTTAEGVFP</sequence>
<name>A0ABV8LFB3_9ACTN</name>
<evidence type="ECO:0000313" key="3">
    <source>
        <dbReference type="Proteomes" id="UP001595816"/>
    </source>
</evidence>
<dbReference type="Pfam" id="PF04964">
    <property type="entry name" value="Flp_Fap"/>
    <property type="match status" value="1"/>
</dbReference>
<keyword evidence="3" id="KW-1185">Reference proteome</keyword>
<dbReference type="InterPro" id="IPR007047">
    <property type="entry name" value="Flp_Fap"/>
</dbReference>
<feature type="transmembrane region" description="Helical" evidence="1">
    <location>
        <begin position="31"/>
        <end position="56"/>
    </location>
</feature>
<protein>
    <submittedName>
        <fullName evidence="2">Flp family type IVb pilin</fullName>
    </submittedName>
</protein>
<keyword evidence="1" id="KW-1133">Transmembrane helix</keyword>
<keyword evidence="1" id="KW-0472">Membrane</keyword>
<evidence type="ECO:0000256" key="1">
    <source>
        <dbReference type="SAM" id="Phobius"/>
    </source>
</evidence>
<dbReference type="Proteomes" id="UP001595816">
    <property type="component" value="Unassembled WGS sequence"/>
</dbReference>
<dbReference type="EMBL" id="JBHSAY010000003">
    <property type="protein sequence ID" value="MFC4129283.1"/>
    <property type="molecule type" value="Genomic_DNA"/>
</dbReference>
<gene>
    <name evidence="2" type="ORF">ACFOZ4_01490</name>
</gene>
<comment type="caution">
    <text evidence="2">The sequence shown here is derived from an EMBL/GenBank/DDBJ whole genome shotgun (WGS) entry which is preliminary data.</text>
</comment>
<organism evidence="2 3">
    <name type="scientific">Hamadaea flava</name>
    <dbReference type="NCBI Taxonomy" id="1742688"/>
    <lineage>
        <taxon>Bacteria</taxon>
        <taxon>Bacillati</taxon>
        <taxon>Actinomycetota</taxon>
        <taxon>Actinomycetes</taxon>
        <taxon>Micromonosporales</taxon>
        <taxon>Micromonosporaceae</taxon>
        <taxon>Hamadaea</taxon>
    </lineage>
</organism>
<keyword evidence="1" id="KW-0812">Transmembrane</keyword>
<accession>A0ABV8LFB3</accession>
<reference evidence="3" key="1">
    <citation type="journal article" date="2019" name="Int. J. Syst. Evol. Microbiol.">
        <title>The Global Catalogue of Microorganisms (GCM) 10K type strain sequencing project: providing services to taxonomists for standard genome sequencing and annotation.</title>
        <authorList>
            <consortium name="The Broad Institute Genomics Platform"/>
            <consortium name="The Broad Institute Genome Sequencing Center for Infectious Disease"/>
            <person name="Wu L."/>
            <person name="Ma J."/>
        </authorList>
    </citation>
    <scope>NUCLEOTIDE SEQUENCE [LARGE SCALE GENOMIC DNA]</scope>
    <source>
        <strain evidence="3">CGMCC 4.7289</strain>
    </source>
</reference>
<dbReference type="RefSeq" id="WP_253759103.1">
    <property type="nucleotide sequence ID" value="NZ_JAMZDZ010000001.1"/>
</dbReference>
<proteinExistence type="predicted"/>